<dbReference type="Proteomes" id="UP001152759">
    <property type="component" value="Chromosome 6"/>
</dbReference>
<name>A0A9P0G5H8_BEMTA</name>
<dbReference type="Pfam" id="PF12796">
    <property type="entry name" value="Ank_2"/>
    <property type="match status" value="2"/>
</dbReference>
<organism evidence="2 3">
    <name type="scientific">Bemisia tabaci</name>
    <name type="common">Sweetpotato whitefly</name>
    <name type="synonym">Aleurodes tabaci</name>
    <dbReference type="NCBI Taxonomy" id="7038"/>
    <lineage>
        <taxon>Eukaryota</taxon>
        <taxon>Metazoa</taxon>
        <taxon>Ecdysozoa</taxon>
        <taxon>Arthropoda</taxon>
        <taxon>Hexapoda</taxon>
        <taxon>Insecta</taxon>
        <taxon>Pterygota</taxon>
        <taxon>Neoptera</taxon>
        <taxon>Paraneoptera</taxon>
        <taxon>Hemiptera</taxon>
        <taxon>Sternorrhyncha</taxon>
        <taxon>Aleyrodoidea</taxon>
        <taxon>Aleyrodidae</taxon>
        <taxon>Aleyrodinae</taxon>
        <taxon>Bemisia</taxon>
    </lineage>
</organism>
<dbReference type="PANTHER" id="PTHR24118:SF99">
    <property type="entry name" value="POTE ANKYRIN DOMAIN FAMILY MEMBER 3C-RELATED"/>
    <property type="match status" value="1"/>
</dbReference>
<feature type="repeat" description="ANK" evidence="1">
    <location>
        <begin position="168"/>
        <end position="200"/>
    </location>
</feature>
<dbReference type="InterPro" id="IPR036770">
    <property type="entry name" value="Ankyrin_rpt-contain_sf"/>
</dbReference>
<sequence>MPCSKYIECLIFVGIEASSSKLKHGEDPGGVRRFVVVPSIEPESERSVLDLFSADRVQIIRRKNECPATLITAIKNRRAAIQILFLCPSESDVYVEYNLPGDMGLEITREIGGWLPSTGHLINFRDRNKFYEVAGREKIRSVFEDYGSLQIIFQLIKFNSDIHYRSRRGTTFLHLAIEARCEPLVQCLLENGADIEKKTSFQETALQLAIECGSPISILKILINHGADINANYSMNSNPLILALRQESYGTDTIKFLLDSGANVNSNEEYLGVTDNAIEEAAVRSPDILSCILNYRPQLDNTVLRRVIHRVSDLNIKDRIDDLNVSIDKLLENGFDLDPNDASDVELLIGAVKVGNMELVLRLINLGARPCDVSDCDGWTALHEAASESGERMIRVLVDHGADVYVKTAEGDTPLTVAAKHGNLEAFRFLLSLGANIKENPYLLYAEHRLDLAGHLSSCREPPTPNEFLLMLEYPYPFLAKDLRFDQISYIALWIKDLLEYDFLSFERIENLLENDNFDPDLNSTMTLCEHIEALMVADLSINKNLNGNEILDKLGLPPCSEDSTRKYGIEIAAMKEKVIEGSVISFRDVLEATLPQIVNFLYNNSIFETLKNSENYLEFPSYTGMISRRFRKAYFRKLLVDQGVKMLNILFTTTGKLPFRILRQIVTYLSNQELLILSSVFKTPSDKRFIDNLCGILSNNPSTS</sequence>
<keyword evidence="3" id="KW-1185">Reference proteome</keyword>
<dbReference type="AlphaFoldDB" id="A0A9P0G5H8"/>
<evidence type="ECO:0000313" key="3">
    <source>
        <dbReference type="Proteomes" id="UP001152759"/>
    </source>
</evidence>
<feature type="repeat" description="ANK" evidence="1">
    <location>
        <begin position="235"/>
        <end position="269"/>
    </location>
</feature>
<dbReference type="SUPFAM" id="SSF48403">
    <property type="entry name" value="Ankyrin repeat"/>
    <property type="match status" value="1"/>
</dbReference>
<feature type="repeat" description="ANK" evidence="1">
    <location>
        <begin position="201"/>
        <end position="234"/>
    </location>
</feature>
<dbReference type="SMART" id="SM00248">
    <property type="entry name" value="ANK"/>
    <property type="match status" value="6"/>
</dbReference>
<feature type="repeat" description="ANK" evidence="1">
    <location>
        <begin position="410"/>
        <end position="442"/>
    </location>
</feature>
<protein>
    <submittedName>
        <fullName evidence="2">Uncharacterized protein</fullName>
    </submittedName>
</protein>
<reference evidence="2" key="1">
    <citation type="submission" date="2021-12" db="EMBL/GenBank/DDBJ databases">
        <authorList>
            <person name="King R."/>
        </authorList>
    </citation>
    <scope>NUCLEOTIDE SEQUENCE</scope>
</reference>
<keyword evidence="1" id="KW-0040">ANK repeat</keyword>
<accession>A0A9P0G5H8</accession>
<dbReference type="Gene3D" id="1.25.40.20">
    <property type="entry name" value="Ankyrin repeat-containing domain"/>
    <property type="match status" value="2"/>
</dbReference>
<evidence type="ECO:0000256" key="1">
    <source>
        <dbReference type="PROSITE-ProRule" id="PRU00023"/>
    </source>
</evidence>
<proteinExistence type="predicted"/>
<dbReference type="EMBL" id="OU963867">
    <property type="protein sequence ID" value="CAH0773286.1"/>
    <property type="molecule type" value="Genomic_DNA"/>
</dbReference>
<feature type="repeat" description="ANK" evidence="1">
    <location>
        <begin position="377"/>
        <end position="409"/>
    </location>
</feature>
<dbReference type="PROSITE" id="PS50088">
    <property type="entry name" value="ANK_REPEAT"/>
    <property type="match status" value="5"/>
</dbReference>
<gene>
    <name evidence="2" type="ORF">BEMITA_LOCUS9792</name>
</gene>
<dbReference type="PROSITE" id="PS50297">
    <property type="entry name" value="ANK_REP_REGION"/>
    <property type="match status" value="4"/>
</dbReference>
<dbReference type="InterPro" id="IPR002110">
    <property type="entry name" value="Ankyrin_rpt"/>
</dbReference>
<dbReference type="PANTHER" id="PTHR24118">
    <property type="entry name" value="POTE ANKYRIN DOMAIN"/>
    <property type="match status" value="1"/>
</dbReference>
<evidence type="ECO:0000313" key="2">
    <source>
        <dbReference type="EMBL" id="CAH0773286.1"/>
    </source>
</evidence>